<sequence length="593" mass="60753">MGDGVGAVAALERAIALNESNVGALAAAGSLLVARREYSSAIPLLRRAVLLSPRHADAWASLGTATTLANLVGEAFTAFQTAIACGPEKEQLPALWHGVGVMYDVHGSPELAADAFNSVLNYQPTYECAGEVHFALGRLHFNAGNIHDALAAFLAAATSPPAIGRGGLELGIRPLVPAEAWTHVAKVYEMLGDLSGLIRAVNALVALEPADAPSPALLQRLGWLLYSSTPAAVASATAADAIGVSTDVWGWNSNAPEGGNGTAAGADAERPSESSGGPQQVVRPSMDEAEQVRTLNKAALLLEAASELAPTDATTCLLLGHVALSMSDSARAYAAFQAASERAPTSPAPLCCIGMLFLRGSQYSDAMDSFAQAIEKDASAADTWCYLGALYAACEQPRDSANSAVHSAAHSAEQPSTWSTSSSAARDVKRQRLGSDVGDVTAKASTRHESVSPSSSARKDEAFRRSADGASRDLLSFASGRGSSSAGATRKTPTPPPASRVPLSRCASGSSGAAKTIPPLSDHGARKFGGSQPAPLPPSSSVWLPAVTSPVPSSVAGAATVARRAIPSAASPISWRGCTTGELPAGFHQVFCC</sequence>
<proteinExistence type="predicted"/>
<evidence type="ECO:0000313" key="2">
    <source>
        <dbReference type="Proteomes" id="UP000798662"/>
    </source>
</evidence>
<reference evidence="1" key="1">
    <citation type="submission" date="2019-11" db="EMBL/GenBank/DDBJ databases">
        <title>Nori genome reveals adaptations in red seaweeds to the harsh intertidal environment.</title>
        <authorList>
            <person name="Wang D."/>
            <person name="Mao Y."/>
        </authorList>
    </citation>
    <scope>NUCLEOTIDE SEQUENCE</scope>
    <source>
        <tissue evidence="1">Gametophyte</tissue>
    </source>
</reference>
<keyword evidence="2" id="KW-1185">Reference proteome</keyword>
<gene>
    <name evidence="1" type="ORF">I4F81_008647</name>
</gene>
<protein>
    <submittedName>
        <fullName evidence="1">Uncharacterized protein</fullName>
    </submittedName>
</protein>
<accession>A0ACC3C8K2</accession>
<evidence type="ECO:0000313" key="1">
    <source>
        <dbReference type="EMBL" id="KAK1866127.1"/>
    </source>
</evidence>
<name>A0ACC3C8K2_PYRYE</name>
<dbReference type="EMBL" id="CM020619">
    <property type="protein sequence ID" value="KAK1866127.1"/>
    <property type="molecule type" value="Genomic_DNA"/>
</dbReference>
<organism evidence="1 2">
    <name type="scientific">Pyropia yezoensis</name>
    <name type="common">Susabi-nori</name>
    <name type="synonym">Porphyra yezoensis</name>
    <dbReference type="NCBI Taxonomy" id="2788"/>
    <lineage>
        <taxon>Eukaryota</taxon>
        <taxon>Rhodophyta</taxon>
        <taxon>Bangiophyceae</taxon>
        <taxon>Bangiales</taxon>
        <taxon>Bangiaceae</taxon>
        <taxon>Pyropia</taxon>
    </lineage>
</organism>
<dbReference type="Proteomes" id="UP000798662">
    <property type="component" value="Chromosome 2"/>
</dbReference>
<comment type="caution">
    <text evidence="1">The sequence shown here is derived from an EMBL/GenBank/DDBJ whole genome shotgun (WGS) entry which is preliminary data.</text>
</comment>